<dbReference type="AlphaFoldDB" id="A0A2S7SVX3"/>
<keyword evidence="4" id="KW-1185">Reference proteome</keyword>
<feature type="chain" id="PRO_5015658350" description="TM2 domain-containing protein" evidence="2">
    <location>
        <begin position="23"/>
        <end position="178"/>
    </location>
</feature>
<dbReference type="EMBL" id="PPSL01000003">
    <property type="protein sequence ID" value="PQJ11069.1"/>
    <property type="molecule type" value="Genomic_DNA"/>
</dbReference>
<organism evidence="3 4">
    <name type="scientific">Flavipsychrobacter stenotrophus</name>
    <dbReference type="NCBI Taxonomy" id="2077091"/>
    <lineage>
        <taxon>Bacteria</taxon>
        <taxon>Pseudomonadati</taxon>
        <taxon>Bacteroidota</taxon>
        <taxon>Chitinophagia</taxon>
        <taxon>Chitinophagales</taxon>
        <taxon>Chitinophagaceae</taxon>
        <taxon>Flavipsychrobacter</taxon>
    </lineage>
</organism>
<dbReference type="OrthoDB" id="9816361at2"/>
<feature type="transmembrane region" description="Helical" evidence="1">
    <location>
        <begin position="106"/>
        <end position="125"/>
    </location>
</feature>
<evidence type="ECO:0000256" key="2">
    <source>
        <dbReference type="SAM" id="SignalP"/>
    </source>
</evidence>
<evidence type="ECO:0000313" key="4">
    <source>
        <dbReference type="Proteomes" id="UP000239872"/>
    </source>
</evidence>
<keyword evidence="1" id="KW-0812">Transmembrane</keyword>
<reference evidence="3 4" key="1">
    <citation type="submission" date="2018-01" db="EMBL/GenBank/DDBJ databases">
        <title>A novel member of the phylum Bacteroidetes isolated from glacier ice.</title>
        <authorList>
            <person name="Liu Q."/>
            <person name="Xin Y.-H."/>
        </authorList>
    </citation>
    <scope>NUCLEOTIDE SEQUENCE [LARGE SCALE GENOMIC DNA]</scope>
    <source>
        <strain evidence="3 4">RB1R16</strain>
    </source>
</reference>
<proteinExistence type="predicted"/>
<evidence type="ECO:0008006" key="5">
    <source>
        <dbReference type="Google" id="ProtNLM"/>
    </source>
</evidence>
<evidence type="ECO:0000313" key="3">
    <source>
        <dbReference type="EMBL" id="PQJ11069.1"/>
    </source>
</evidence>
<gene>
    <name evidence="3" type="ORF">CJD36_013955</name>
</gene>
<sequence>MKIRTLSILLFISMILSTDVQAAFPLFTSKQLIADTPIVARGEILIAPGPAQRKKATGHNGAGNNGQPTYKKRSKASFLALIGAIPFLSVAMGLHRIYLGYYTQGLIRLASPYLLIALMGIAMAMSPAAGLLFAVIFVDVYLFLIIWQIVDSAHISNGKLQPKHGKYRDRKTVNDDVK</sequence>
<feature type="transmembrane region" description="Helical" evidence="1">
    <location>
        <begin position="76"/>
        <end position="94"/>
    </location>
</feature>
<evidence type="ECO:0000256" key="1">
    <source>
        <dbReference type="SAM" id="Phobius"/>
    </source>
</evidence>
<name>A0A2S7SVX3_9BACT</name>
<feature type="signal peptide" evidence="2">
    <location>
        <begin position="1"/>
        <end position="22"/>
    </location>
</feature>
<keyword evidence="1" id="KW-1133">Transmembrane helix</keyword>
<keyword evidence="1" id="KW-0472">Membrane</keyword>
<protein>
    <recommendedName>
        <fullName evidence="5">TM2 domain-containing protein</fullName>
    </recommendedName>
</protein>
<comment type="caution">
    <text evidence="3">The sequence shown here is derived from an EMBL/GenBank/DDBJ whole genome shotgun (WGS) entry which is preliminary data.</text>
</comment>
<dbReference type="RefSeq" id="WP_105039797.1">
    <property type="nucleotide sequence ID" value="NZ_PPSL01000003.1"/>
</dbReference>
<dbReference type="Proteomes" id="UP000239872">
    <property type="component" value="Unassembled WGS sequence"/>
</dbReference>
<keyword evidence="2" id="KW-0732">Signal</keyword>
<accession>A0A2S7SVX3</accession>
<feature type="transmembrane region" description="Helical" evidence="1">
    <location>
        <begin position="131"/>
        <end position="150"/>
    </location>
</feature>